<name>A0ABP8MVS9_9BACT</name>
<dbReference type="Gene3D" id="3.40.50.1820">
    <property type="entry name" value="alpha/beta hydrolase"/>
    <property type="match status" value="1"/>
</dbReference>
<dbReference type="InterPro" id="IPR050266">
    <property type="entry name" value="AB_hydrolase_sf"/>
</dbReference>
<sequence length="296" mass="32799">MGMKDHHIKTNHIQLHYIEYPAPGKPKLLMLHGITANAHAFDGVIRAGLGDDFHIYSPDLRGRGESDKPAFGYSMEEHARDIIGLLDHLGIEKAVLCGHSFGGLLSAYLSANFPERVAALILLDAAHELNPNAARMLLPTFSRLGVLYPSFDVYLRMMKKAPQNTFWDEAMESYYRADVHIDKNGITQTNSNLANITAMAVGLTSMPWATIFEHIHQPAILLNALGIYTMEQALLPANLAKKATKLIENCEYAVIDGNHQTMLYGKGAREIVAAIRVFYKKVKHLVPEDKTVPANG</sequence>
<keyword evidence="2" id="KW-0378">Hydrolase</keyword>
<feature type="domain" description="AB hydrolase-1" evidence="1">
    <location>
        <begin position="28"/>
        <end position="141"/>
    </location>
</feature>
<evidence type="ECO:0000313" key="3">
    <source>
        <dbReference type="Proteomes" id="UP001501410"/>
    </source>
</evidence>
<dbReference type="SUPFAM" id="SSF53474">
    <property type="entry name" value="alpha/beta-Hydrolases"/>
    <property type="match status" value="1"/>
</dbReference>
<dbReference type="PANTHER" id="PTHR43798">
    <property type="entry name" value="MONOACYLGLYCEROL LIPASE"/>
    <property type="match status" value="1"/>
</dbReference>
<dbReference type="Pfam" id="PF00561">
    <property type="entry name" value="Abhydrolase_1"/>
    <property type="match status" value="1"/>
</dbReference>
<dbReference type="PRINTS" id="PR00111">
    <property type="entry name" value="ABHYDROLASE"/>
</dbReference>
<dbReference type="GO" id="GO:0016787">
    <property type="term" value="F:hydrolase activity"/>
    <property type="evidence" value="ECO:0007669"/>
    <property type="project" value="UniProtKB-KW"/>
</dbReference>
<accession>A0ABP8MVS9</accession>
<comment type="caution">
    <text evidence="2">The sequence shown here is derived from an EMBL/GenBank/DDBJ whole genome shotgun (WGS) entry which is preliminary data.</text>
</comment>
<evidence type="ECO:0000259" key="1">
    <source>
        <dbReference type="Pfam" id="PF00561"/>
    </source>
</evidence>
<dbReference type="EMBL" id="BAABEZ010000022">
    <property type="protein sequence ID" value="GAA4455293.1"/>
    <property type="molecule type" value="Genomic_DNA"/>
</dbReference>
<dbReference type="PANTHER" id="PTHR43798:SF33">
    <property type="entry name" value="HYDROLASE, PUTATIVE (AFU_ORTHOLOGUE AFUA_2G14860)-RELATED"/>
    <property type="match status" value="1"/>
</dbReference>
<evidence type="ECO:0000313" key="2">
    <source>
        <dbReference type="EMBL" id="GAA4455293.1"/>
    </source>
</evidence>
<reference evidence="3" key="1">
    <citation type="journal article" date="2019" name="Int. J. Syst. Evol. Microbiol.">
        <title>The Global Catalogue of Microorganisms (GCM) 10K type strain sequencing project: providing services to taxonomists for standard genome sequencing and annotation.</title>
        <authorList>
            <consortium name="The Broad Institute Genomics Platform"/>
            <consortium name="The Broad Institute Genome Sequencing Center for Infectious Disease"/>
            <person name="Wu L."/>
            <person name="Ma J."/>
        </authorList>
    </citation>
    <scope>NUCLEOTIDE SEQUENCE [LARGE SCALE GENOMIC DNA]</scope>
    <source>
        <strain evidence="3">JCM 31921</strain>
    </source>
</reference>
<dbReference type="InterPro" id="IPR000073">
    <property type="entry name" value="AB_hydrolase_1"/>
</dbReference>
<dbReference type="InterPro" id="IPR029058">
    <property type="entry name" value="AB_hydrolase_fold"/>
</dbReference>
<proteinExistence type="predicted"/>
<organism evidence="2 3">
    <name type="scientific">Rurimicrobium arvi</name>
    <dbReference type="NCBI Taxonomy" id="2049916"/>
    <lineage>
        <taxon>Bacteria</taxon>
        <taxon>Pseudomonadati</taxon>
        <taxon>Bacteroidota</taxon>
        <taxon>Chitinophagia</taxon>
        <taxon>Chitinophagales</taxon>
        <taxon>Chitinophagaceae</taxon>
        <taxon>Rurimicrobium</taxon>
    </lineage>
</organism>
<gene>
    <name evidence="2" type="ORF">GCM10023092_18680</name>
</gene>
<keyword evidence="3" id="KW-1185">Reference proteome</keyword>
<protein>
    <submittedName>
        <fullName evidence="2">Alpha/beta fold hydrolase</fullName>
    </submittedName>
</protein>
<dbReference type="Proteomes" id="UP001501410">
    <property type="component" value="Unassembled WGS sequence"/>
</dbReference>